<comment type="caution">
    <text evidence="3">The sequence shown here is derived from an EMBL/GenBank/DDBJ whole genome shotgun (WGS) entry which is preliminary data.</text>
</comment>
<organism evidence="3 4">
    <name type="scientific">Thermincola ferriacetica</name>
    <dbReference type="NCBI Taxonomy" id="281456"/>
    <lineage>
        <taxon>Bacteria</taxon>
        <taxon>Bacillati</taxon>
        <taxon>Bacillota</taxon>
        <taxon>Clostridia</taxon>
        <taxon>Eubacteriales</taxon>
        <taxon>Thermincolaceae</taxon>
        <taxon>Thermincola</taxon>
    </lineage>
</organism>
<dbReference type="NCBIfam" id="NF006162">
    <property type="entry name" value="PRK08306.1"/>
    <property type="match status" value="1"/>
</dbReference>
<dbReference type="Pfam" id="PF02826">
    <property type="entry name" value="2-Hacid_dh_C"/>
    <property type="match status" value="1"/>
</dbReference>
<evidence type="ECO:0000313" key="3">
    <source>
        <dbReference type="EMBL" id="KNZ69327.1"/>
    </source>
</evidence>
<reference evidence="4" key="1">
    <citation type="submission" date="2015-07" db="EMBL/GenBank/DDBJ databases">
        <title>Complete Genome of Thermincola ferriacetica strain Z-0001T.</title>
        <authorList>
            <person name="Lusk B."/>
            <person name="Badalamenti J.P."/>
            <person name="Parameswaran P."/>
            <person name="Bond D.R."/>
            <person name="Torres C.I."/>
        </authorList>
    </citation>
    <scope>NUCLEOTIDE SEQUENCE [LARGE SCALE GENOMIC DNA]</scope>
    <source>
        <strain evidence="4">Z-0001</strain>
    </source>
</reference>
<dbReference type="Pfam" id="PF16924">
    <property type="entry name" value="DpaA_N"/>
    <property type="match status" value="1"/>
</dbReference>
<evidence type="ECO:0000259" key="2">
    <source>
        <dbReference type="Pfam" id="PF16924"/>
    </source>
</evidence>
<dbReference type="AlphaFoldDB" id="A0A0L6W176"/>
<dbReference type="SUPFAM" id="SSF51735">
    <property type="entry name" value="NAD(P)-binding Rossmann-fold domains"/>
    <property type="match status" value="1"/>
</dbReference>
<dbReference type="GO" id="GO:0051287">
    <property type="term" value="F:NAD binding"/>
    <property type="evidence" value="ECO:0007669"/>
    <property type="project" value="InterPro"/>
</dbReference>
<dbReference type="InterPro" id="IPR031629">
    <property type="entry name" value="DpaA_N"/>
</dbReference>
<gene>
    <name evidence="3" type="ORF">Tfer_1964</name>
</gene>
<dbReference type="EMBL" id="LGTE01000013">
    <property type="protein sequence ID" value="KNZ69327.1"/>
    <property type="molecule type" value="Genomic_DNA"/>
</dbReference>
<proteinExistence type="predicted"/>
<dbReference type="NCBIfam" id="TIGR02853">
    <property type="entry name" value="spore_dpaA"/>
    <property type="match status" value="1"/>
</dbReference>
<feature type="domain" description="D-isomer specific 2-hydroxyacid dehydrogenase NAD-binding" evidence="1">
    <location>
        <begin position="150"/>
        <end position="245"/>
    </location>
</feature>
<dbReference type="RefSeq" id="WP_052218157.1">
    <property type="nucleotide sequence ID" value="NZ_LGTE01000013.1"/>
</dbReference>
<name>A0A0L6W176_9FIRM</name>
<dbReference type="Gene3D" id="3.40.50.720">
    <property type="entry name" value="NAD(P)-binding Rossmann-like Domain"/>
    <property type="match status" value="2"/>
</dbReference>
<keyword evidence="4" id="KW-1185">Reference proteome</keyword>
<evidence type="ECO:0000313" key="4">
    <source>
        <dbReference type="Proteomes" id="UP000037175"/>
    </source>
</evidence>
<accession>A0A0L6W176</accession>
<protein>
    <submittedName>
        <fullName evidence="3">Dipicolinic acid synthetase, A subunit</fullName>
    </submittedName>
</protein>
<sequence length="306" mass="32472">MCSELKGIPIAVIGGDDRELYLVPELLKLGAIVRVIGLPQFGQHSMIQNCESLHEAVRDVRFIILPMPGIDENGRVRALYSPVPLVLDENVMSGISPETVIFVGVAKPRLKELAQYRNLKLIELADMDEVAILNSIPSAEGAIQMAMEELPITIHGSRSVVLGFGRTGMTLARVLAAMGAKVSVVARKASDRARAYEMGFEPLTCLQLGECLAVADVVYNTVPAMVLGRDVLECAKPGLLIIDLASAPGGTDFSAAEELGIKAILAPGLPGKVAPKTAGLILAKVIPDLIRQEMLTATKACNGSGN</sequence>
<dbReference type="InterPro" id="IPR014215">
    <property type="entry name" value="Dipicolinic_acid_synth_A"/>
</dbReference>
<feature type="domain" description="Dipicolinate synthase subunit A N-terminal" evidence="2">
    <location>
        <begin position="10"/>
        <end position="125"/>
    </location>
</feature>
<dbReference type="InterPro" id="IPR006140">
    <property type="entry name" value="D-isomer_DH_NAD-bd"/>
</dbReference>
<dbReference type="Proteomes" id="UP000037175">
    <property type="component" value="Unassembled WGS sequence"/>
</dbReference>
<dbReference type="PATRIC" id="fig|281456.6.peg.2060"/>
<evidence type="ECO:0000259" key="1">
    <source>
        <dbReference type="Pfam" id="PF02826"/>
    </source>
</evidence>
<dbReference type="InterPro" id="IPR036291">
    <property type="entry name" value="NAD(P)-bd_dom_sf"/>
</dbReference>